<organism evidence="2 3">
    <name type="scientific">Enterococcus aquimarinus</name>
    <dbReference type="NCBI Taxonomy" id="328396"/>
    <lineage>
        <taxon>Bacteria</taxon>
        <taxon>Bacillati</taxon>
        <taxon>Bacillota</taxon>
        <taxon>Bacilli</taxon>
        <taxon>Lactobacillales</taxon>
        <taxon>Enterococcaceae</taxon>
        <taxon>Enterococcus</taxon>
    </lineage>
</organism>
<evidence type="ECO:0000313" key="2">
    <source>
        <dbReference type="EMBL" id="MCC9274183.1"/>
    </source>
</evidence>
<reference evidence="2" key="2">
    <citation type="submission" date="2021-11" db="EMBL/GenBank/DDBJ databases">
        <authorList>
            <person name="Gilroy R."/>
        </authorList>
    </citation>
    <scope>NUCLEOTIDE SEQUENCE</scope>
    <source>
        <strain evidence="2">150</strain>
    </source>
</reference>
<feature type="transmembrane region" description="Helical" evidence="1">
    <location>
        <begin position="12"/>
        <end position="36"/>
    </location>
</feature>
<feature type="transmembrane region" description="Helical" evidence="1">
    <location>
        <begin position="166"/>
        <end position="190"/>
    </location>
</feature>
<feature type="transmembrane region" description="Helical" evidence="1">
    <location>
        <begin position="56"/>
        <end position="82"/>
    </location>
</feature>
<accession>A0A9E4DS32</accession>
<keyword evidence="1" id="KW-0472">Membrane</keyword>
<keyword evidence="1" id="KW-1133">Transmembrane helix</keyword>
<feature type="transmembrane region" description="Helical" evidence="1">
    <location>
        <begin position="141"/>
        <end position="159"/>
    </location>
</feature>
<keyword evidence="1" id="KW-0812">Transmembrane</keyword>
<evidence type="ECO:0000256" key="1">
    <source>
        <dbReference type="SAM" id="Phobius"/>
    </source>
</evidence>
<feature type="transmembrane region" description="Helical" evidence="1">
    <location>
        <begin position="228"/>
        <end position="249"/>
    </location>
</feature>
<protein>
    <submittedName>
        <fullName evidence="2">Uncharacterized protein</fullName>
    </submittedName>
</protein>
<sequence length="266" mass="30575">MTTYNRRQTRFALLLIGLIAVILIYNLWNSIALTAFNPFSEFADQKDQFLGSTTLYLLLGGAVEARMHGIFFSIIFSTALYIKMRPLKDSWLYRSSKKKILWDTTRAAINMSLILSSVMVIITILFTTLFLPEALAFPQRMLFYFSAQLLIVFLFYLTLAQIFQTFYGLFLSFGKAIIASSLLGIFNYFAPITLHLTYWEPANALGALGINIFHEAVYYYDFAVTSEMLSILVTQSLYLIVLILVLEVMKRLLFLRKDFILNAKEK</sequence>
<dbReference type="Proteomes" id="UP000813384">
    <property type="component" value="Unassembled WGS sequence"/>
</dbReference>
<dbReference type="AlphaFoldDB" id="A0A9E4DS32"/>
<gene>
    <name evidence="2" type="ORF">K8V42_07805</name>
</gene>
<name>A0A9E4DS32_9ENTE</name>
<proteinExistence type="predicted"/>
<evidence type="ECO:0000313" key="3">
    <source>
        <dbReference type="Proteomes" id="UP000813384"/>
    </source>
</evidence>
<dbReference type="EMBL" id="JAJJVO010000119">
    <property type="protein sequence ID" value="MCC9274183.1"/>
    <property type="molecule type" value="Genomic_DNA"/>
</dbReference>
<reference evidence="2" key="1">
    <citation type="journal article" date="2021" name="PeerJ">
        <title>Extensive microbial diversity within the chicken gut microbiome revealed by metagenomics and culture.</title>
        <authorList>
            <person name="Gilroy R."/>
            <person name="Ravi A."/>
            <person name="Getino M."/>
            <person name="Pursley I."/>
            <person name="Horton D.L."/>
            <person name="Alikhan N.F."/>
            <person name="Baker D."/>
            <person name="Gharbi K."/>
            <person name="Hall N."/>
            <person name="Watson M."/>
            <person name="Adriaenssens E.M."/>
            <person name="Foster-Nyarko E."/>
            <person name="Jarju S."/>
            <person name="Secka A."/>
            <person name="Antonio M."/>
            <person name="Oren A."/>
            <person name="Chaudhuri R.R."/>
            <person name="La Ragione R."/>
            <person name="Hildebrand F."/>
            <person name="Pallen M.J."/>
        </authorList>
    </citation>
    <scope>NUCLEOTIDE SEQUENCE</scope>
    <source>
        <strain evidence="2">150</strain>
    </source>
</reference>
<feature type="transmembrane region" description="Helical" evidence="1">
    <location>
        <begin position="107"/>
        <end position="129"/>
    </location>
</feature>
<comment type="caution">
    <text evidence="2">The sequence shown here is derived from an EMBL/GenBank/DDBJ whole genome shotgun (WGS) entry which is preliminary data.</text>
</comment>